<dbReference type="EMBL" id="OX365929">
    <property type="protein sequence ID" value="CAI4057384.1"/>
    <property type="molecule type" value="Genomic_DNA"/>
</dbReference>
<feature type="region of interest" description="Disordered" evidence="4">
    <location>
        <begin position="1"/>
        <end position="47"/>
    </location>
</feature>
<sequence>MVQAIKLNDLKNRKRRNTEEEENGSEESEIDISSTDSENEEEEPNGEEEIVNIDFDFFSGNPDVDFHAIKNLSRQLFGPQESTRIQLSSLADLILGSPTTTIKTDGKESDPYCFLSFIDFKANRNSDYAKYLQKVDMRLSTFFQTISDSGNKNCALIISERLINMPPEVVPPLYKITLEDVTAALGDDKHYDFYVIVTRKYEVNFDTDDDTESGNKNKNTYERSKKRVKADEVDYFHEEDRFFEKHANIHFESEARKGVISSYMILDHESLVKSINELETEISSW</sequence>
<keyword evidence="3" id="KW-0813">Transport</keyword>
<organism evidence="5 6">
    <name type="scientific">Saccharomyces uvarum</name>
    <name type="common">Yeast</name>
    <name type="synonym">Saccharomyces bayanus var. uvarum</name>
    <dbReference type="NCBI Taxonomy" id="230603"/>
    <lineage>
        <taxon>Eukaryota</taxon>
        <taxon>Fungi</taxon>
        <taxon>Dikarya</taxon>
        <taxon>Ascomycota</taxon>
        <taxon>Saccharomycotina</taxon>
        <taxon>Saccharomycetes</taxon>
        <taxon>Saccharomycetales</taxon>
        <taxon>Saccharomycetaceae</taxon>
        <taxon>Saccharomyces</taxon>
    </lineage>
</organism>
<dbReference type="InterPro" id="IPR025602">
    <property type="entry name" value="BCP1_family"/>
</dbReference>
<evidence type="ECO:0000256" key="3">
    <source>
        <dbReference type="PIRNR" id="PIRNR028983"/>
    </source>
</evidence>
<dbReference type="PANTHER" id="PTHR13261">
    <property type="entry name" value="BRCA2 AND CDKN1A INTERACTING PROTEIN"/>
    <property type="match status" value="1"/>
</dbReference>
<proteinExistence type="inferred from homology"/>
<evidence type="ECO:0000256" key="1">
    <source>
        <dbReference type="ARBA" id="ARBA00006781"/>
    </source>
</evidence>
<evidence type="ECO:0000313" key="6">
    <source>
        <dbReference type="Proteomes" id="UP001162085"/>
    </source>
</evidence>
<comment type="similarity">
    <text evidence="1 3">Belongs to the BCP1 family.</text>
</comment>
<protein>
    <recommendedName>
        <fullName evidence="2 3">Protein BCP1</fullName>
    </recommendedName>
</protein>
<reference evidence="5" key="1">
    <citation type="submission" date="2022-10" db="EMBL/GenBank/DDBJ databases">
        <authorList>
            <person name="Byrne P K."/>
        </authorList>
    </citation>
    <scope>NUCLEOTIDE SEQUENCE</scope>
    <source>
        <strain evidence="5">ZP964</strain>
    </source>
</reference>
<comment type="subcellular location">
    <subcellularLocation>
        <location evidence="3">Nucleus</location>
    </subcellularLocation>
</comment>
<keyword evidence="3" id="KW-0653">Protein transport</keyword>
<feature type="compositionally biased region" description="Acidic residues" evidence="4">
    <location>
        <begin position="37"/>
        <end position="47"/>
    </location>
</feature>
<dbReference type="PANTHER" id="PTHR13261:SF0">
    <property type="entry name" value="BRCA2 AND CDKN1A-INTERACTING PROTEIN"/>
    <property type="match status" value="1"/>
</dbReference>
<evidence type="ECO:0000256" key="2">
    <source>
        <dbReference type="ARBA" id="ARBA00014649"/>
    </source>
</evidence>
<dbReference type="Proteomes" id="UP001162085">
    <property type="component" value="Chromosome 2"/>
</dbReference>
<keyword evidence="6" id="KW-1185">Reference proteome</keyword>
<gene>
    <name evidence="5" type="primary">SUVZ02G4720</name>
    <name evidence="5" type="ORF">SUVZ_02G4720</name>
</gene>
<feature type="compositionally biased region" description="Acidic residues" evidence="4">
    <location>
        <begin position="19"/>
        <end position="30"/>
    </location>
</feature>
<evidence type="ECO:0000313" key="5">
    <source>
        <dbReference type="EMBL" id="CAI4057384.1"/>
    </source>
</evidence>
<accession>A0ABN8WUQ5</accession>
<evidence type="ECO:0000256" key="4">
    <source>
        <dbReference type="SAM" id="MobiDB-lite"/>
    </source>
</evidence>
<keyword evidence="3" id="KW-0539">Nucleus</keyword>
<dbReference type="Pfam" id="PF13862">
    <property type="entry name" value="BCCIP"/>
    <property type="match status" value="1"/>
</dbReference>
<name>A0ABN8WUQ5_SACUV</name>
<comment type="function">
    <text evidence="3">Involved in nuclear export, actin cytoskeleton organization and vesicular transport.</text>
</comment>
<dbReference type="PIRSF" id="PIRSF028983">
    <property type="entry name" value="BCP1"/>
    <property type="match status" value="1"/>
</dbReference>